<keyword evidence="2" id="KW-1185">Reference proteome</keyword>
<dbReference type="Proteomes" id="UP000053257">
    <property type="component" value="Unassembled WGS sequence"/>
</dbReference>
<evidence type="ECO:0008006" key="3">
    <source>
        <dbReference type="Google" id="ProtNLM"/>
    </source>
</evidence>
<protein>
    <recommendedName>
        <fullName evidence="3">DUF4218 domain-containing protein</fullName>
    </recommendedName>
</protein>
<name>A0A0C3NB70_PHLG1</name>
<accession>A0A0C3NB70</accession>
<reference evidence="1 2" key="1">
    <citation type="journal article" date="2014" name="PLoS Genet.">
        <title>Analysis of the Phlebiopsis gigantea genome, transcriptome and secretome provides insight into its pioneer colonization strategies of wood.</title>
        <authorList>
            <person name="Hori C."/>
            <person name="Ishida T."/>
            <person name="Igarashi K."/>
            <person name="Samejima M."/>
            <person name="Suzuki H."/>
            <person name="Master E."/>
            <person name="Ferreira P."/>
            <person name="Ruiz-Duenas F.J."/>
            <person name="Held B."/>
            <person name="Canessa P."/>
            <person name="Larrondo L.F."/>
            <person name="Schmoll M."/>
            <person name="Druzhinina I.S."/>
            <person name="Kubicek C.P."/>
            <person name="Gaskell J.A."/>
            <person name="Kersten P."/>
            <person name="St John F."/>
            <person name="Glasner J."/>
            <person name="Sabat G."/>
            <person name="Splinter BonDurant S."/>
            <person name="Syed K."/>
            <person name="Yadav J."/>
            <person name="Mgbeahuruike A.C."/>
            <person name="Kovalchuk A."/>
            <person name="Asiegbu F.O."/>
            <person name="Lackner G."/>
            <person name="Hoffmeister D."/>
            <person name="Rencoret J."/>
            <person name="Gutierrez A."/>
            <person name="Sun H."/>
            <person name="Lindquist E."/>
            <person name="Barry K."/>
            <person name="Riley R."/>
            <person name="Grigoriev I.V."/>
            <person name="Henrissat B."/>
            <person name="Kues U."/>
            <person name="Berka R.M."/>
            <person name="Martinez A.T."/>
            <person name="Covert S.F."/>
            <person name="Blanchette R.A."/>
            <person name="Cullen D."/>
        </authorList>
    </citation>
    <scope>NUCLEOTIDE SEQUENCE [LARGE SCALE GENOMIC DNA]</scope>
    <source>
        <strain evidence="1 2">11061_1 CR5-6</strain>
    </source>
</reference>
<dbReference type="AlphaFoldDB" id="A0A0C3NB70"/>
<evidence type="ECO:0000313" key="1">
    <source>
        <dbReference type="EMBL" id="KIP01754.1"/>
    </source>
</evidence>
<dbReference type="OrthoDB" id="3247418at2759"/>
<dbReference type="EMBL" id="KN840739">
    <property type="protein sequence ID" value="KIP01754.1"/>
    <property type="molecule type" value="Genomic_DNA"/>
</dbReference>
<dbReference type="STRING" id="745531.A0A0C3NB70"/>
<sequence length="166" mass="18958">MNALPSDFAEYFGTATGGSPKASEWRMFFTVYLPVALVSLWGENGSHLDGPNQAHLRRVLDNTMALVSAVTVASFHYMTHERAAAYLQYIRMYVSGLPELYPHLEPRTNEHVAFHIHDFLLLYGPVRSWWCFPFERLVGVLQNLNSNHKFGKFLSWLRGAFDGFSD</sequence>
<organism evidence="1 2">
    <name type="scientific">Phlebiopsis gigantea (strain 11061_1 CR5-6)</name>
    <name type="common">White-rot fungus</name>
    <name type="synonym">Peniophora gigantea</name>
    <dbReference type="NCBI Taxonomy" id="745531"/>
    <lineage>
        <taxon>Eukaryota</taxon>
        <taxon>Fungi</taxon>
        <taxon>Dikarya</taxon>
        <taxon>Basidiomycota</taxon>
        <taxon>Agaricomycotina</taxon>
        <taxon>Agaricomycetes</taxon>
        <taxon>Polyporales</taxon>
        <taxon>Phanerochaetaceae</taxon>
        <taxon>Phlebiopsis</taxon>
    </lineage>
</organism>
<proteinExistence type="predicted"/>
<dbReference type="HOGENOM" id="CLU_081367_1_0_1"/>
<gene>
    <name evidence="1" type="ORF">PHLGIDRAFT_80148</name>
</gene>
<evidence type="ECO:0000313" key="2">
    <source>
        <dbReference type="Proteomes" id="UP000053257"/>
    </source>
</evidence>